<dbReference type="InterPro" id="IPR025202">
    <property type="entry name" value="PLD-like_dom"/>
</dbReference>
<dbReference type="Gene3D" id="3.30.870.10">
    <property type="entry name" value="Endonuclease Chain A"/>
    <property type="match status" value="1"/>
</dbReference>
<keyword evidence="1" id="KW-0378">Hydrolase</keyword>
<sequence length="663" mass="75321">MTRIFDNIELALGEHLVATLKESDRIDAAVGYFNLRGWKLFGDVVADREPADHAVARVLIGMVHGDPEEQVMAHLQRTLEGGQESDDIDRKTAQARLKQAKLKFRQQLMRGAPTKQDEETIRALREQLADGRAAIKLFTRRPLHGKTYICHRQDKITPVVAYVGSSNLTTSGLASNFELNVDVVDSDGAKKLDGWFEARWDDPFAVDVTADLIEIIDESWASETLLSPYEVYLKVCWHLSRDVREGLIEYTLPPSMRNQLLEYQESAVKTLSRRIMTRGGAMLGDVVGLGKTITATATAMMLNEAEGYRTLIVCPPNLEKMWWDYKEKYELNATVVPYSMAAKRFPNLGRYQFVIVDESHTMRSDTRQDYKALLEYIRNYDCKVLLLTATPYNIRFRDVANQLGLYLEPDEDLGLQPVVAMSKDDKFADRVDGKTSTLEAFRRSDEPDDWKRLMSEHLIRRTRSFIRKNYALKDADGTEYLMFANGTKFTFPNRVPKPLVHSFGEGDPAAKMESVATLDTIDNLVLPRYNLSAYLKKTLQLTADEKKVVERFERGSGHLLGFVRSGLYKRLSSAGYSFMLSLERHIARNELYVYAIENELDLPLGTLLDPMLTSSESDDDAEEDYEESSRLLPAPRSCSTSRSKRTHRRTSGGFVRRCSTSCS</sequence>
<organism evidence="4 5">
    <name type="scientific">Microbacterium suwonense</name>
    <dbReference type="NCBI Taxonomy" id="683047"/>
    <lineage>
        <taxon>Bacteria</taxon>
        <taxon>Bacillati</taxon>
        <taxon>Actinomycetota</taxon>
        <taxon>Actinomycetes</taxon>
        <taxon>Micrococcales</taxon>
        <taxon>Microbacteriaceae</taxon>
        <taxon>Microbacterium</taxon>
    </lineage>
</organism>
<feature type="domain" description="Helicase ATP-binding" evidence="3">
    <location>
        <begin position="309"/>
        <end position="409"/>
    </location>
</feature>
<dbReference type="InterPro" id="IPR014001">
    <property type="entry name" value="Helicase_ATP-bd"/>
</dbReference>
<dbReference type="EMBL" id="AP027728">
    <property type="protein sequence ID" value="BDZ39348.1"/>
    <property type="molecule type" value="Genomic_DNA"/>
</dbReference>
<evidence type="ECO:0000256" key="1">
    <source>
        <dbReference type="ARBA" id="ARBA00022801"/>
    </source>
</evidence>
<accession>A0ABM8FUH9</accession>
<gene>
    <name evidence="4" type="ORF">GCM10025863_19620</name>
</gene>
<feature type="region of interest" description="Disordered" evidence="2">
    <location>
        <begin position="613"/>
        <end position="653"/>
    </location>
</feature>
<dbReference type="SUPFAM" id="SSF56024">
    <property type="entry name" value="Phospholipase D/nuclease"/>
    <property type="match status" value="1"/>
</dbReference>
<dbReference type="Pfam" id="PF13091">
    <property type="entry name" value="PLDc_2"/>
    <property type="match status" value="1"/>
</dbReference>
<dbReference type="PANTHER" id="PTHR45766">
    <property type="entry name" value="DNA ANNEALING HELICASE AND ENDONUCLEASE ZRANB3 FAMILY MEMBER"/>
    <property type="match status" value="1"/>
</dbReference>
<dbReference type="Gene3D" id="3.40.50.10810">
    <property type="entry name" value="Tandem AAA-ATPase domain"/>
    <property type="match status" value="2"/>
</dbReference>
<dbReference type="InterPro" id="IPR027417">
    <property type="entry name" value="P-loop_NTPase"/>
</dbReference>
<keyword evidence="5" id="KW-1185">Reference proteome</keyword>
<dbReference type="SUPFAM" id="SSF52540">
    <property type="entry name" value="P-loop containing nucleoside triphosphate hydrolases"/>
    <property type="match status" value="1"/>
</dbReference>
<feature type="compositionally biased region" description="Acidic residues" evidence="2">
    <location>
        <begin position="616"/>
        <end position="626"/>
    </location>
</feature>
<reference evidence="5" key="1">
    <citation type="journal article" date="2019" name="Int. J. Syst. Evol. Microbiol.">
        <title>The Global Catalogue of Microorganisms (GCM) 10K type strain sequencing project: providing services to taxonomists for standard genome sequencing and annotation.</title>
        <authorList>
            <consortium name="The Broad Institute Genomics Platform"/>
            <consortium name="The Broad Institute Genome Sequencing Center for Infectious Disease"/>
            <person name="Wu L."/>
            <person name="Ma J."/>
        </authorList>
    </citation>
    <scope>NUCLEOTIDE SEQUENCE [LARGE SCALE GENOMIC DNA]</scope>
    <source>
        <strain evidence="5">NBRC 106310</strain>
    </source>
</reference>
<dbReference type="CDD" id="cd09178">
    <property type="entry name" value="PLDc_N_Snf2_like"/>
    <property type="match status" value="1"/>
</dbReference>
<evidence type="ECO:0000256" key="2">
    <source>
        <dbReference type="SAM" id="MobiDB-lite"/>
    </source>
</evidence>
<dbReference type="PROSITE" id="PS51192">
    <property type="entry name" value="HELICASE_ATP_BIND_1"/>
    <property type="match status" value="1"/>
</dbReference>
<dbReference type="SMART" id="SM00487">
    <property type="entry name" value="DEXDc"/>
    <property type="match status" value="1"/>
</dbReference>
<dbReference type="InterPro" id="IPR038718">
    <property type="entry name" value="SNF2-like_sf"/>
</dbReference>
<name>A0ABM8FUH9_9MICO</name>
<dbReference type="PANTHER" id="PTHR45766:SF6">
    <property type="entry name" value="SWI_SNF-RELATED MATRIX-ASSOCIATED ACTIN-DEPENDENT REGULATOR OF CHROMATIN SUBFAMILY A-LIKE PROTEIN 1"/>
    <property type="match status" value="1"/>
</dbReference>
<dbReference type="Proteomes" id="UP001321543">
    <property type="component" value="Chromosome"/>
</dbReference>
<evidence type="ECO:0000313" key="4">
    <source>
        <dbReference type="EMBL" id="BDZ39348.1"/>
    </source>
</evidence>
<dbReference type="RefSeq" id="WP_286299418.1">
    <property type="nucleotide sequence ID" value="NZ_AP027728.1"/>
</dbReference>
<evidence type="ECO:0000313" key="5">
    <source>
        <dbReference type="Proteomes" id="UP001321543"/>
    </source>
</evidence>
<evidence type="ECO:0000259" key="3">
    <source>
        <dbReference type="PROSITE" id="PS51192"/>
    </source>
</evidence>
<protein>
    <recommendedName>
        <fullName evidence="3">Helicase ATP-binding domain-containing protein</fullName>
    </recommendedName>
</protein>
<proteinExistence type="predicted"/>